<evidence type="ECO:0000256" key="1">
    <source>
        <dbReference type="ARBA" id="ARBA00022737"/>
    </source>
</evidence>
<dbReference type="SMART" id="SM00060">
    <property type="entry name" value="FN3"/>
    <property type="match status" value="1"/>
</dbReference>
<feature type="signal peptide" evidence="4">
    <location>
        <begin position="1"/>
        <end position="22"/>
    </location>
</feature>
<dbReference type="Pfam" id="PF00041">
    <property type="entry name" value="fn3"/>
    <property type="match status" value="1"/>
</dbReference>
<evidence type="ECO:0000313" key="7">
    <source>
        <dbReference type="EMBL" id="AJA37840.1"/>
    </source>
</evidence>
<dbReference type="InterPro" id="IPR007110">
    <property type="entry name" value="Ig-like_dom"/>
</dbReference>
<feature type="chain" id="PRO_5002032364" evidence="4">
    <location>
        <begin position="23"/>
        <end position="839"/>
    </location>
</feature>
<dbReference type="InterPro" id="IPR003599">
    <property type="entry name" value="Ig_sub"/>
</dbReference>
<feature type="compositionally biased region" description="Acidic residues" evidence="2">
    <location>
        <begin position="828"/>
        <end position="839"/>
    </location>
</feature>
<dbReference type="InterPro" id="IPR003961">
    <property type="entry name" value="FN3_dom"/>
</dbReference>
<protein>
    <submittedName>
        <fullName evidence="7">Cell adhesion molecule-like protein 2</fullName>
    </submittedName>
</protein>
<keyword evidence="3" id="KW-1133">Transmembrane helix</keyword>
<dbReference type="EMBL" id="KM892426">
    <property type="protein sequence ID" value="AJA37840.1"/>
    <property type="molecule type" value="mRNA"/>
</dbReference>
<evidence type="ECO:0000259" key="5">
    <source>
        <dbReference type="PROSITE" id="PS50835"/>
    </source>
</evidence>
<dbReference type="PROSITE" id="PS50835">
    <property type="entry name" value="IG_LIKE"/>
    <property type="match status" value="3"/>
</dbReference>
<keyword evidence="3" id="KW-0812">Transmembrane</keyword>
<dbReference type="PANTHER" id="PTHR46013:SF7">
    <property type="entry name" value="IG-LIKE DOMAIN-CONTAINING PROTEIN"/>
    <property type="match status" value="1"/>
</dbReference>
<dbReference type="AlphaFoldDB" id="A0A0A7RPQ6"/>
<dbReference type="Pfam" id="PF13927">
    <property type="entry name" value="Ig_3"/>
    <property type="match status" value="1"/>
</dbReference>
<feature type="domain" description="Ig-like" evidence="5">
    <location>
        <begin position="138"/>
        <end position="221"/>
    </location>
</feature>
<proteinExistence type="evidence at transcript level"/>
<feature type="compositionally biased region" description="Basic and acidic residues" evidence="2">
    <location>
        <begin position="791"/>
        <end position="808"/>
    </location>
</feature>
<feature type="transmembrane region" description="Helical" evidence="3">
    <location>
        <begin position="678"/>
        <end position="702"/>
    </location>
</feature>
<feature type="domain" description="Ig-like" evidence="5">
    <location>
        <begin position="331"/>
        <end position="429"/>
    </location>
</feature>
<dbReference type="CDD" id="cd00063">
    <property type="entry name" value="FN3"/>
    <property type="match status" value="1"/>
</dbReference>
<dbReference type="SUPFAM" id="SSF48726">
    <property type="entry name" value="Immunoglobulin"/>
    <property type="match status" value="3"/>
</dbReference>
<feature type="compositionally biased region" description="Polar residues" evidence="2">
    <location>
        <begin position="723"/>
        <end position="737"/>
    </location>
</feature>
<keyword evidence="3" id="KW-0472">Membrane</keyword>
<evidence type="ECO:0000259" key="6">
    <source>
        <dbReference type="PROSITE" id="PS50853"/>
    </source>
</evidence>
<dbReference type="PANTHER" id="PTHR46013">
    <property type="entry name" value="VASCULAR CELL ADHESION MOLECULE 1"/>
    <property type="match status" value="1"/>
</dbReference>
<dbReference type="InterPro" id="IPR013783">
    <property type="entry name" value="Ig-like_fold"/>
</dbReference>
<reference evidence="7" key="1">
    <citation type="journal article" date="2015" name="Dev. Comp. Immunol.">
        <title>Lectin-like molecules in transcriptome of Littorina littorea hemocytes.</title>
        <authorList>
            <person name="Gorbushin A.M."/>
            <person name="Borisova E.A."/>
        </authorList>
    </citation>
    <scope>NUCLEOTIDE SEQUENCE</scope>
</reference>
<feature type="compositionally biased region" description="Basic and acidic residues" evidence="2">
    <location>
        <begin position="768"/>
        <end position="781"/>
    </location>
</feature>
<dbReference type="SMART" id="SM00409">
    <property type="entry name" value="IG"/>
    <property type="match status" value="3"/>
</dbReference>
<accession>A0A0A7RPQ6</accession>
<dbReference type="InterPro" id="IPR036179">
    <property type="entry name" value="Ig-like_dom_sf"/>
</dbReference>
<organism evidence="7">
    <name type="scientific">Littorina littorea</name>
    <name type="common">Common periwinkle</name>
    <dbReference type="NCBI Taxonomy" id="31216"/>
    <lineage>
        <taxon>Eukaryota</taxon>
        <taxon>Metazoa</taxon>
        <taxon>Spiralia</taxon>
        <taxon>Lophotrochozoa</taxon>
        <taxon>Mollusca</taxon>
        <taxon>Gastropoda</taxon>
        <taxon>Caenogastropoda</taxon>
        <taxon>Littorinimorpha</taxon>
        <taxon>Littorinoidea</taxon>
        <taxon>Littorinidae</taxon>
        <taxon>Littorina</taxon>
    </lineage>
</organism>
<dbReference type="SUPFAM" id="SSF49265">
    <property type="entry name" value="Fibronectin type III"/>
    <property type="match status" value="1"/>
</dbReference>
<dbReference type="SMART" id="SM00408">
    <property type="entry name" value="IGc2"/>
    <property type="match status" value="3"/>
</dbReference>
<feature type="domain" description="Fibronectin type-III" evidence="6">
    <location>
        <begin position="560"/>
        <end position="661"/>
    </location>
</feature>
<dbReference type="InterPro" id="IPR003598">
    <property type="entry name" value="Ig_sub2"/>
</dbReference>
<dbReference type="PROSITE" id="PS50853">
    <property type="entry name" value="FN3"/>
    <property type="match status" value="1"/>
</dbReference>
<name>A0A0A7RPQ6_LITLI</name>
<dbReference type="Pfam" id="PF07679">
    <property type="entry name" value="I-set"/>
    <property type="match status" value="1"/>
</dbReference>
<evidence type="ECO:0000256" key="3">
    <source>
        <dbReference type="SAM" id="Phobius"/>
    </source>
</evidence>
<keyword evidence="4" id="KW-0732">Signal</keyword>
<feature type="compositionally biased region" description="Polar residues" evidence="2">
    <location>
        <begin position="751"/>
        <end position="763"/>
    </location>
</feature>
<keyword evidence="1" id="KW-0677">Repeat</keyword>
<evidence type="ECO:0000256" key="2">
    <source>
        <dbReference type="SAM" id="MobiDB-lite"/>
    </source>
</evidence>
<dbReference type="InterPro" id="IPR013098">
    <property type="entry name" value="Ig_I-set"/>
</dbReference>
<dbReference type="InterPro" id="IPR036116">
    <property type="entry name" value="FN3_sf"/>
</dbReference>
<feature type="region of interest" description="Disordered" evidence="2">
    <location>
        <begin position="708"/>
        <end position="839"/>
    </location>
</feature>
<sequence length="839" mass="92517">MEKAGSLLLLCLLCVLWKDAACNIGEPMLKKAGDVAVLQWNLPESTDAPIITVALQLNGTTQAIFYGSTTEANQIKVDQLYRDRVDVLDSLSVDPGVVTFTLKNVAAADAGRYVCINGFGDEPIIPDCGQMLVIIDTPVNTTISASTAAVENQDLTLDCDATSTSLPPDHGLTLEVQWFNSAGTEVSKNQEKVEVDGTRLLVRSIQRQDNGLQFTCRASDGMDIWSEQSVPFIVVPEYGPTKNDIELSRGSVAVNQGGSLQQQCSARCNPDCAVTWKKKPPQGNWYDVQTNDGMLDILSVRRDNSGEYRCYAENVHGSEYRTFRVDVRYSPNLQNSLVNGVVVNKTHSRPFSEGHNVTITCHFDSNPAPKVRWFRHQDKDVTLKEQSLEAQRPVITTENSFPRMTYTSEFALPNAQCSDTSNYVCTASNELGSGSDGLVPLHIKCMPRNTHGDLSLEKMYLSPANQAFTVTFQVEAFPPPEITRIISENSRGHRQVEVRGSSWTLNTMSQSTHQYLTTFRLSMPNLTPDYFDKTYYMNIDNTEGLKVLAFQLRERGPPKPPKNVTAKWSDDSQVHLHWIPGFYGGKPQRFTVHYKHSDKDEDVDHTWHSVPAQYEETSEEQPKEMTLGGLKPGKSYNILVTATNEYGSTNSTVLKVTTMETKMSSAMATAAASADAGAIAGAVIGVIIVLVIIAVIIFIFVIRPRRKKNKESKDDSTKEPMLASSNEKTGGLSTLHTVNEKPVTRPPPDLVNNNASTEPSSPTLAAAEKPRVEGTENRSKNADGLIYADLDLDKSKDAKPPPARKDAVNYETIDFTRTAPHATPDIELASDEEELPSKK</sequence>
<feature type="domain" description="Ig-like" evidence="5">
    <location>
        <begin position="236"/>
        <end position="326"/>
    </location>
</feature>
<dbReference type="Gene3D" id="2.60.40.10">
    <property type="entry name" value="Immunoglobulins"/>
    <property type="match status" value="5"/>
</dbReference>
<evidence type="ECO:0000256" key="4">
    <source>
        <dbReference type="SAM" id="SignalP"/>
    </source>
</evidence>